<gene>
    <name evidence="1" type="ORF">PsYK624_131420</name>
</gene>
<name>A0A9P3GJ97_9APHY</name>
<dbReference type="Proteomes" id="UP000703269">
    <property type="component" value="Unassembled WGS sequence"/>
</dbReference>
<protein>
    <submittedName>
        <fullName evidence="1">Uncharacterized protein</fullName>
    </submittedName>
</protein>
<accession>A0A9P3GJ97</accession>
<comment type="caution">
    <text evidence="1">The sequence shown here is derived from an EMBL/GenBank/DDBJ whole genome shotgun (WGS) entry which is preliminary data.</text>
</comment>
<keyword evidence="2" id="KW-1185">Reference proteome</keyword>
<proteinExistence type="predicted"/>
<dbReference type="AlphaFoldDB" id="A0A9P3GJ97"/>
<dbReference type="EMBL" id="BPQB01000065">
    <property type="protein sequence ID" value="GJE96933.1"/>
    <property type="molecule type" value="Genomic_DNA"/>
</dbReference>
<reference evidence="1 2" key="1">
    <citation type="submission" date="2021-08" db="EMBL/GenBank/DDBJ databases">
        <title>Draft Genome Sequence of Phanerochaete sordida strain YK-624.</title>
        <authorList>
            <person name="Mori T."/>
            <person name="Dohra H."/>
            <person name="Suzuki T."/>
            <person name="Kawagishi H."/>
            <person name="Hirai H."/>
        </authorList>
    </citation>
    <scope>NUCLEOTIDE SEQUENCE [LARGE SCALE GENOMIC DNA]</scope>
    <source>
        <strain evidence="1 2">YK-624</strain>
    </source>
</reference>
<evidence type="ECO:0000313" key="1">
    <source>
        <dbReference type="EMBL" id="GJE96933.1"/>
    </source>
</evidence>
<sequence length="136" mass="15413">MPRALFTVVEKIKATEMFATTQDAFFAMIQRLAAAIAETRTSVQDVIDRYKDKDLDPETFAEAADIIQRTMEMREAFDVVTGYEIFGAFAYNISLGYPQHNYRTRVARGSTEASHYTSRLALCKAHPVQSTQQKYG</sequence>
<evidence type="ECO:0000313" key="2">
    <source>
        <dbReference type="Proteomes" id="UP000703269"/>
    </source>
</evidence>
<organism evidence="1 2">
    <name type="scientific">Phanerochaete sordida</name>
    <dbReference type="NCBI Taxonomy" id="48140"/>
    <lineage>
        <taxon>Eukaryota</taxon>
        <taxon>Fungi</taxon>
        <taxon>Dikarya</taxon>
        <taxon>Basidiomycota</taxon>
        <taxon>Agaricomycotina</taxon>
        <taxon>Agaricomycetes</taxon>
        <taxon>Polyporales</taxon>
        <taxon>Phanerochaetaceae</taxon>
        <taxon>Phanerochaete</taxon>
    </lineage>
</organism>